<reference evidence="3" key="1">
    <citation type="submission" date="2019-12" db="UniProtKB">
        <authorList>
            <consortium name="WormBaseParasite"/>
        </authorList>
    </citation>
    <scope>IDENTIFICATION</scope>
</reference>
<proteinExistence type="predicted"/>
<evidence type="ECO:0000313" key="3">
    <source>
        <dbReference type="WBParaSite" id="TMUE_3000010973.1"/>
    </source>
</evidence>
<sequence>MDKDAERLSRLIHGILYRPSLFNLDTTYFRQEKPPSLTTIGRNPLSPREEPTDKCPMTRYPPPPDNATTPTLLHVELPTGDGRQGSCSDAWPNSEGNSPEGSSLIRRAPTDVWLGGGASP</sequence>
<accession>A0A5S6QV22</accession>
<name>A0A5S6QV22_TRIMR</name>
<protein>
    <submittedName>
        <fullName evidence="3">Uncharacterized protein</fullName>
    </submittedName>
</protein>
<organism evidence="2 3">
    <name type="scientific">Trichuris muris</name>
    <name type="common">Mouse whipworm</name>
    <dbReference type="NCBI Taxonomy" id="70415"/>
    <lineage>
        <taxon>Eukaryota</taxon>
        <taxon>Metazoa</taxon>
        <taxon>Ecdysozoa</taxon>
        <taxon>Nematoda</taxon>
        <taxon>Enoplea</taxon>
        <taxon>Dorylaimia</taxon>
        <taxon>Trichinellida</taxon>
        <taxon>Trichuridae</taxon>
        <taxon>Trichuris</taxon>
    </lineage>
</organism>
<evidence type="ECO:0000256" key="1">
    <source>
        <dbReference type="SAM" id="MobiDB-lite"/>
    </source>
</evidence>
<dbReference type="Proteomes" id="UP000046395">
    <property type="component" value="Unassembled WGS sequence"/>
</dbReference>
<dbReference type="WBParaSite" id="TMUE_3000010973.1">
    <property type="protein sequence ID" value="TMUE_3000010973.1"/>
    <property type="gene ID" value="WBGene00295772"/>
</dbReference>
<evidence type="ECO:0000313" key="2">
    <source>
        <dbReference type="Proteomes" id="UP000046395"/>
    </source>
</evidence>
<dbReference type="AlphaFoldDB" id="A0A5S6QV22"/>
<keyword evidence="2" id="KW-1185">Reference proteome</keyword>
<feature type="region of interest" description="Disordered" evidence="1">
    <location>
        <begin position="33"/>
        <end position="120"/>
    </location>
</feature>